<evidence type="ECO:0000256" key="7">
    <source>
        <dbReference type="ARBA" id="ARBA00022801"/>
    </source>
</evidence>
<dbReference type="Proteomes" id="UP000751190">
    <property type="component" value="Unassembled WGS sequence"/>
</dbReference>
<dbReference type="CDD" id="cd11546">
    <property type="entry name" value="NTP-PPase_His4"/>
    <property type="match status" value="1"/>
</dbReference>
<sequence>MLAPIIPLDEFGALALPALCSVGALPDRTAPAVLARSLTVCGDAELRIPHDPIAPTNLPADTRTLLGSARCWVGPFALDAATEPLITEWLDKGAAGVLITLPSSEPPDLVVEMLAALPRERVCLIVPWAGARDGPSALSLEAAVRLAAAPIEKAGKPLVALVGALLVNVSLPPTDTAAADGAALLAEPLRQLGKALKLKIRLGFDGLAPSVGDAGALHCADIAVHACVAVATPLGAKVTLVEPASVGAALVACARTDRADGLLTTVVVDEGGVCLGLVYSSAESVQESVRAGRGIYFSRSRNSLWRKGDTSGATQELQRIEVDCDSDALRFTVRQLGEPPAFCHLGTRTCWGEARGLHALQRTLQARLASAPAGSYSAKLFADPTLLRHKLLEEAQELIEATEPDHVAAEAADMLFFLMTRCVAAGVGLADIERHLDKRTLKVKRRPGLAKEHRVRAAEEQLGIAHARPAGKAGASGWAKLGVVVVAVGAAALLSARSLAQR</sequence>
<keyword evidence="13" id="KW-1185">Reference proteome</keyword>
<proteinExistence type="predicted"/>
<comment type="catalytic activity">
    <reaction evidence="2">
        <text>1-(5-phospho-beta-D-ribosyl)-ATP + H2O = 1-(5-phospho-beta-D-ribosyl)-5'-AMP + diphosphate + H(+)</text>
        <dbReference type="Rhea" id="RHEA:22828"/>
        <dbReference type="ChEBI" id="CHEBI:15377"/>
        <dbReference type="ChEBI" id="CHEBI:15378"/>
        <dbReference type="ChEBI" id="CHEBI:33019"/>
        <dbReference type="ChEBI" id="CHEBI:59457"/>
        <dbReference type="ChEBI" id="CHEBI:73183"/>
        <dbReference type="EC" id="3.6.1.31"/>
    </reaction>
</comment>
<dbReference type="Pfam" id="PF01502">
    <property type="entry name" value="PRA-CH"/>
    <property type="match status" value="1"/>
</dbReference>
<dbReference type="InterPro" id="IPR038019">
    <property type="entry name" value="PRib_AMP_CycHydrolase_sf"/>
</dbReference>
<evidence type="ECO:0000256" key="3">
    <source>
        <dbReference type="ARBA" id="ARBA00005169"/>
    </source>
</evidence>
<keyword evidence="6" id="KW-0547">Nucleotide-binding</keyword>
<evidence type="ECO:0000313" key="13">
    <source>
        <dbReference type="Proteomes" id="UP000751190"/>
    </source>
</evidence>
<dbReference type="EMBL" id="JAGTXO010000020">
    <property type="protein sequence ID" value="KAG8462524.1"/>
    <property type="molecule type" value="Genomic_DNA"/>
</dbReference>
<keyword evidence="5" id="KW-0028">Amino-acid biosynthesis</keyword>
<keyword evidence="8" id="KW-0067">ATP-binding</keyword>
<dbReference type="AlphaFoldDB" id="A0A8J5XDN4"/>
<comment type="pathway">
    <text evidence="3">Amino-acid biosynthesis; L-histidine biosynthesis; L-histidine from 5-phospho-alpha-D-ribose 1-diphosphate: step 3/9.</text>
</comment>
<dbReference type="NCBIfam" id="TIGR03188">
    <property type="entry name" value="histidine_hisI"/>
    <property type="match status" value="1"/>
</dbReference>
<evidence type="ECO:0000256" key="9">
    <source>
        <dbReference type="ARBA" id="ARBA00023102"/>
    </source>
</evidence>
<feature type="domain" description="Phosphoribosyl-AMP cyclohydrolase" evidence="11">
    <location>
        <begin position="277"/>
        <end position="351"/>
    </location>
</feature>
<evidence type="ECO:0000256" key="2">
    <source>
        <dbReference type="ARBA" id="ARBA00001460"/>
    </source>
</evidence>
<comment type="caution">
    <text evidence="12">The sequence shown here is derived from an EMBL/GenBank/DDBJ whole genome shotgun (WGS) entry which is preliminary data.</text>
</comment>
<protein>
    <recommendedName>
        <fullName evidence="11">Phosphoribosyl-AMP cyclohydrolase domain-containing protein</fullName>
    </recommendedName>
</protein>
<evidence type="ECO:0000256" key="1">
    <source>
        <dbReference type="ARBA" id="ARBA00000024"/>
    </source>
</evidence>
<evidence type="ECO:0000313" key="12">
    <source>
        <dbReference type="EMBL" id="KAG8462524.1"/>
    </source>
</evidence>
<dbReference type="InterPro" id="IPR021130">
    <property type="entry name" value="PRib-ATP_PPHydrolase-like"/>
</dbReference>
<dbReference type="Gene3D" id="1.10.287.1080">
    <property type="entry name" value="MazG-like"/>
    <property type="match status" value="1"/>
</dbReference>
<reference evidence="12" key="1">
    <citation type="submission" date="2021-05" db="EMBL/GenBank/DDBJ databases">
        <title>The genome of the haptophyte Pavlova lutheri (Diacronema luteri, Pavlovales) - a model for lipid biosynthesis in eukaryotic algae.</title>
        <authorList>
            <person name="Hulatt C.J."/>
            <person name="Posewitz M.C."/>
        </authorList>
    </citation>
    <scope>NUCLEOTIDE SEQUENCE</scope>
    <source>
        <strain evidence="12">NIVA-4/92</strain>
    </source>
</reference>
<evidence type="ECO:0000256" key="5">
    <source>
        <dbReference type="ARBA" id="ARBA00022605"/>
    </source>
</evidence>
<comment type="pathway">
    <text evidence="4">Amino-acid biosynthesis; L-histidine biosynthesis; L-histidine from 5-phospho-alpha-D-ribose 1-diphosphate: step 2/9.</text>
</comment>
<evidence type="ECO:0000256" key="6">
    <source>
        <dbReference type="ARBA" id="ARBA00022741"/>
    </source>
</evidence>
<dbReference type="SUPFAM" id="SSF141734">
    <property type="entry name" value="HisI-like"/>
    <property type="match status" value="1"/>
</dbReference>
<dbReference type="GO" id="GO:0005524">
    <property type="term" value="F:ATP binding"/>
    <property type="evidence" value="ECO:0007669"/>
    <property type="project" value="UniProtKB-KW"/>
</dbReference>
<dbReference type="GO" id="GO:0004635">
    <property type="term" value="F:phosphoribosyl-AMP cyclohydrolase activity"/>
    <property type="evidence" value="ECO:0007669"/>
    <property type="project" value="UniProtKB-EC"/>
</dbReference>
<name>A0A8J5XDN4_DIALT</name>
<dbReference type="PANTHER" id="PTHR42945:SF1">
    <property type="entry name" value="HISTIDINE BIOSYNTHESIS BIFUNCTIONAL PROTEIN HIS7"/>
    <property type="match status" value="1"/>
</dbReference>
<dbReference type="GO" id="GO:0000105">
    <property type="term" value="P:L-histidine biosynthetic process"/>
    <property type="evidence" value="ECO:0007669"/>
    <property type="project" value="UniProtKB-UniPathway"/>
</dbReference>
<evidence type="ECO:0000256" key="4">
    <source>
        <dbReference type="ARBA" id="ARBA00005204"/>
    </source>
</evidence>
<comment type="catalytic activity">
    <reaction evidence="1">
        <text>1-(5-phospho-beta-D-ribosyl)-5'-AMP + H2O = 1-(5-phospho-beta-D-ribosyl)-5-[(5-phospho-beta-D-ribosylamino)methylideneamino]imidazole-4-carboxamide</text>
        <dbReference type="Rhea" id="RHEA:20049"/>
        <dbReference type="ChEBI" id="CHEBI:15377"/>
        <dbReference type="ChEBI" id="CHEBI:58435"/>
        <dbReference type="ChEBI" id="CHEBI:59457"/>
        <dbReference type="EC" id="3.5.4.19"/>
    </reaction>
</comment>
<gene>
    <name evidence="12" type="ORF">KFE25_010349</name>
</gene>
<keyword evidence="9" id="KW-0368">Histidine biosynthesis</keyword>
<evidence type="ECO:0000256" key="10">
    <source>
        <dbReference type="ARBA" id="ARBA00023268"/>
    </source>
</evidence>
<dbReference type="InterPro" id="IPR002496">
    <property type="entry name" value="PRib_AMP_CycHydrolase_dom"/>
</dbReference>
<accession>A0A8J5XDN4</accession>
<dbReference type="InterPro" id="IPR008179">
    <property type="entry name" value="HisE"/>
</dbReference>
<dbReference type="UniPathway" id="UPA00031">
    <property type="reaction ID" value="UER00007"/>
</dbReference>
<keyword evidence="10" id="KW-0511">Multifunctional enzyme</keyword>
<evidence type="ECO:0000259" key="11">
    <source>
        <dbReference type="Pfam" id="PF01502"/>
    </source>
</evidence>
<evidence type="ECO:0000256" key="8">
    <source>
        <dbReference type="ARBA" id="ARBA00022840"/>
    </source>
</evidence>
<organism evidence="12 13">
    <name type="scientific">Diacronema lutheri</name>
    <name type="common">Unicellular marine alga</name>
    <name type="synonym">Monochrysis lutheri</name>
    <dbReference type="NCBI Taxonomy" id="2081491"/>
    <lineage>
        <taxon>Eukaryota</taxon>
        <taxon>Haptista</taxon>
        <taxon>Haptophyta</taxon>
        <taxon>Pavlovophyceae</taxon>
        <taxon>Pavlovales</taxon>
        <taxon>Pavlovaceae</taxon>
        <taxon>Diacronema</taxon>
    </lineage>
</organism>
<dbReference type="OrthoDB" id="1703565at2759"/>
<dbReference type="Gene3D" id="3.10.20.810">
    <property type="entry name" value="Phosphoribosyl-AMP cyclohydrolase"/>
    <property type="match status" value="1"/>
</dbReference>
<dbReference type="SUPFAM" id="SSF101386">
    <property type="entry name" value="all-alpha NTP pyrophosphatases"/>
    <property type="match status" value="1"/>
</dbReference>
<dbReference type="PANTHER" id="PTHR42945">
    <property type="entry name" value="HISTIDINE BIOSYNTHESIS BIFUNCTIONAL PROTEIN"/>
    <property type="match status" value="1"/>
</dbReference>
<dbReference type="Pfam" id="PF01503">
    <property type="entry name" value="PRA-PH"/>
    <property type="match status" value="1"/>
</dbReference>
<dbReference type="GO" id="GO:0004636">
    <property type="term" value="F:phosphoribosyl-ATP diphosphatase activity"/>
    <property type="evidence" value="ECO:0007669"/>
    <property type="project" value="UniProtKB-EC"/>
</dbReference>
<keyword evidence="7" id="KW-0378">Hydrolase</keyword>